<accession>A0A1B7MFI2</accession>
<dbReference type="Proteomes" id="UP000092154">
    <property type="component" value="Unassembled WGS sequence"/>
</dbReference>
<keyword evidence="2" id="KW-1185">Reference proteome</keyword>
<dbReference type="AlphaFoldDB" id="A0A1B7MFI2"/>
<organism evidence="1 2">
    <name type="scientific">Rhizopogon vinicolor AM-OR11-026</name>
    <dbReference type="NCBI Taxonomy" id="1314800"/>
    <lineage>
        <taxon>Eukaryota</taxon>
        <taxon>Fungi</taxon>
        <taxon>Dikarya</taxon>
        <taxon>Basidiomycota</taxon>
        <taxon>Agaricomycotina</taxon>
        <taxon>Agaricomycetes</taxon>
        <taxon>Agaricomycetidae</taxon>
        <taxon>Boletales</taxon>
        <taxon>Suillineae</taxon>
        <taxon>Rhizopogonaceae</taxon>
        <taxon>Rhizopogon</taxon>
    </lineage>
</organism>
<proteinExistence type="predicted"/>
<dbReference type="EMBL" id="KV449438">
    <property type="protein sequence ID" value="OAX31359.1"/>
    <property type="molecule type" value="Genomic_DNA"/>
</dbReference>
<sequence length="65" mass="7218">QLRLCESLAGMGTMIEDCDFYAIILGSLPETYRPLVSSINAAAKIAQKPLTPHELLNVITKEYEH</sequence>
<evidence type="ECO:0000313" key="2">
    <source>
        <dbReference type="Proteomes" id="UP000092154"/>
    </source>
</evidence>
<dbReference type="InParanoid" id="A0A1B7MFI2"/>
<feature type="non-terminal residue" evidence="1">
    <location>
        <position position="1"/>
    </location>
</feature>
<gene>
    <name evidence="1" type="ORF">K503DRAFT_672615</name>
</gene>
<protein>
    <submittedName>
        <fullName evidence="1">Uncharacterized protein</fullName>
    </submittedName>
</protein>
<name>A0A1B7MFI2_9AGAM</name>
<dbReference type="OrthoDB" id="2651116at2759"/>
<evidence type="ECO:0000313" key="1">
    <source>
        <dbReference type="EMBL" id="OAX31359.1"/>
    </source>
</evidence>
<feature type="non-terminal residue" evidence="1">
    <location>
        <position position="65"/>
    </location>
</feature>
<reference evidence="1 2" key="1">
    <citation type="submission" date="2016-06" db="EMBL/GenBank/DDBJ databases">
        <title>Comparative genomics of the ectomycorrhizal sister species Rhizopogon vinicolor and Rhizopogon vesiculosus (Basidiomycota: Boletales) reveals a divergence of the mating type B locus.</title>
        <authorList>
            <consortium name="DOE Joint Genome Institute"/>
            <person name="Mujic A.B."/>
            <person name="Kuo A."/>
            <person name="Tritt A."/>
            <person name="Lipzen A."/>
            <person name="Chen C."/>
            <person name="Johnson J."/>
            <person name="Sharma A."/>
            <person name="Barry K."/>
            <person name="Grigoriev I.V."/>
            <person name="Spatafora J.W."/>
        </authorList>
    </citation>
    <scope>NUCLEOTIDE SEQUENCE [LARGE SCALE GENOMIC DNA]</scope>
    <source>
        <strain evidence="1 2">AM-OR11-026</strain>
    </source>
</reference>
<dbReference type="Pfam" id="PF14223">
    <property type="entry name" value="Retrotran_gag_2"/>
    <property type="match status" value="1"/>
</dbReference>